<feature type="transmembrane region" description="Helical" evidence="2">
    <location>
        <begin position="440"/>
        <end position="458"/>
    </location>
</feature>
<keyword evidence="2" id="KW-0472">Membrane</keyword>
<feature type="compositionally biased region" description="Gly residues" evidence="1">
    <location>
        <begin position="115"/>
        <end position="133"/>
    </location>
</feature>
<feature type="transmembrane region" description="Helical" evidence="2">
    <location>
        <begin position="202"/>
        <end position="223"/>
    </location>
</feature>
<feature type="region of interest" description="Disordered" evidence="1">
    <location>
        <begin position="1"/>
        <end position="41"/>
    </location>
</feature>
<evidence type="ECO:0000313" key="4">
    <source>
        <dbReference type="Proteomes" id="UP001516023"/>
    </source>
</evidence>
<dbReference type="Proteomes" id="UP001516023">
    <property type="component" value="Unassembled WGS sequence"/>
</dbReference>
<proteinExistence type="predicted"/>
<protein>
    <submittedName>
        <fullName evidence="3">Uncharacterized protein</fullName>
    </submittedName>
</protein>
<feature type="transmembrane region" description="Helical" evidence="2">
    <location>
        <begin position="479"/>
        <end position="498"/>
    </location>
</feature>
<dbReference type="AlphaFoldDB" id="A0ABD3QDL2"/>
<accession>A0ABD3QDL2</accession>
<feature type="compositionally biased region" description="Low complexity" evidence="1">
    <location>
        <begin position="23"/>
        <end position="36"/>
    </location>
</feature>
<feature type="region of interest" description="Disordered" evidence="1">
    <location>
        <begin position="115"/>
        <end position="134"/>
    </location>
</feature>
<keyword evidence="2" id="KW-1133">Transmembrane helix</keyword>
<keyword evidence="4" id="KW-1185">Reference proteome</keyword>
<gene>
    <name evidence="3" type="ORF">HJC23_005743</name>
</gene>
<feature type="transmembrane region" description="Helical" evidence="2">
    <location>
        <begin position="331"/>
        <end position="353"/>
    </location>
</feature>
<evidence type="ECO:0000256" key="2">
    <source>
        <dbReference type="SAM" id="Phobius"/>
    </source>
</evidence>
<reference evidence="3 4" key="1">
    <citation type="journal article" date="2020" name="G3 (Bethesda)">
        <title>Improved Reference Genome for Cyclotella cryptica CCMP332, a Model for Cell Wall Morphogenesis, Salinity Adaptation, and Lipid Production in Diatoms (Bacillariophyta).</title>
        <authorList>
            <person name="Roberts W.R."/>
            <person name="Downey K.M."/>
            <person name="Ruck E.C."/>
            <person name="Traller J.C."/>
            <person name="Alverson A.J."/>
        </authorList>
    </citation>
    <scope>NUCLEOTIDE SEQUENCE [LARGE SCALE GENOMIC DNA]</scope>
    <source>
        <strain evidence="3 4">CCMP332</strain>
    </source>
</reference>
<evidence type="ECO:0000256" key="1">
    <source>
        <dbReference type="SAM" id="MobiDB-lite"/>
    </source>
</evidence>
<feature type="transmembrane region" description="Helical" evidence="2">
    <location>
        <begin position="518"/>
        <end position="535"/>
    </location>
</feature>
<evidence type="ECO:0000313" key="3">
    <source>
        <dbReference type="EMBL" id="KAL3798182.1"/>
    </source>
</evidence>
<dbReference type="EMBL" id="JABMIG020000048">
    <property type="protein sequence ID" value="KAL3798182.1"/>
    <property type="molecule type" value="Genomic_DNA"/>
</dbReference>
<feature type="transmembrane region" description="Helical" evidence="2">
    <location>
        <begin position="235"/>
        <end position="256"/>
    </location>
</feature>
<organism evidence="3 4">
    <name type="scientific">Cyclotella cryptica</name>
    <dbReference type="NCBI Taxonomy" id="29204"/>
    <lineage>
        <taxon>Eukaryota</taxon>
        <taxon>Sar</taxon>
        <taxon>Stramenopiles</taxon>
        <taxon>Ochrophyta</taxon>
        <taxon>Bacillariophyta</taxon>
        <taxon>Coscinodiscophyceae</taxon>
        <taxon>Thalassiosirophycidae</taxon>
        <taxon>Stephanodiscales</taxon>
        <taxon>Stephanodiscaceae</taxon>
        <taxon>Cyclotella</taxon>
    </lineage>
</organism>
<keyword evidence="2" id="KW-0812">Transmembrane</keyword>
<name>A0ABD3QDL2_9STRA</name>
<feature type="transmembrane region" description="Helical" evidence="2">
    <location>
        <begin position="365"/>
        <end position="381"/>
    </location>
</feature>
<dbReference type="InterPro" id="IPR010640">
    <property type="entry name" value="Low_temperature_requirement_A"/>
</dbReference>
<sequence length="617" mass="68242">MMSSPPPHITTQPLKGEAPTHEQQQQQGNNSNNSTNIDEEDDEISKLKAAIQREKAAKRKMYGYLVKIADELKTLRKESEQLIHAAEYARRAWYEGGMWRGPNVLPGAYAGSGGGGLDGGGNDTTDGGGGDGISPGLSVPQAPVSLSDLFLDLVTVTAFSRVGSAIQDRGTVDAPILAYFAVFWQIWSKEASYSTRFDTSDISSHLETLLACFALLAGSLSAFSDFHSAGSDRIMCVAGFVALLHMALHARVWYWFQEGGEVNSVNWSVKRYAVFTTIVNSLEAINWSVGVSLPLESTWRPWVFLFGILINMRLPRGFMPNDFHAACSKRGVLFILLLGFNLQSILVVASPYFNYWDPTIDQYTFVFLACFLMFMIKLLYVDDTYSVAPQDHALLYNRLAGFFFHIGNFALLLFTTVLGSGLNLLTQSFLAAAAALPSDAKNLVCGGFSATILSITFIKSMHIRRVPTDPKHQSMFYTAYFTQFVVVIAAVYVSARMYMTTDTQGGLAALLMRNEIEMLGVLVGFSVILVFMSWLDEAIELRLYSDAAEAEQYRVQPFGFWACFKHEEPLQLEAMALERNRSLLAQRSPLLGSSMFLSSGSMYNSFANLNLHVPEGV</sequence>
<dbReference type="Pfam" id="PF06772">
    <property type="entry name" value="LtrA"/>
    <property type="match status" value="1"/>
</dbReference>
<comment type="caution">
    <text evidence="3">The sequence shown here is derived from an EMBL/GenBank/DDBJ whole genome shotgun (WGS) entry which is preliminary data.</text>
</comment>
<feature type="transmembrane region" description="Helical" evidence="2">
    <location>
        <begin position="402"/>
        <end position="420"/>
    </location>
</feature>